<dbReference type="GO" id="GO:0016787">
    <property type="term" value="F:hydrolase activity"/>
    <property type="evidence" value="ECO:0007669"/>
    <property type="project" value="UniProtKB-KW"/>
</dbReference>
<protein>
    <submittedName>
        <fullName evidence="2">MBL fold metallo-hydrolase</fullName>
    </submittedName>
</protein>
<organism evidence="2 3">
    <name type="scientific">Ferroacidibacillus organovorans</name>
    <dbReference type="NCBI Taxonomy" id="1765683"/>
    <lineage>
        <taxon>Bacteria</taxon>
        <taxon>Bacillati</taxon>
        <taxon>Bacillota</taxon>
        <taxon>Bacilli</taxon>
        <taxon>Bacillales</taxon>
        <taxon>Alicyclobacillaceae</taxon>
        <taxon>Ferroacidibacillus</taxon>
    </lineage>
</organism>
<gene>
    <name evidence="2" type="ORF">B2M26_08515</name>
</gene>
<keyword evidence="3" id="KW-1185">Reference proteome</keyword>
<evidence type="ECO:0000259" key="1">
    <source>
        <dbReference type="SMART" id="SM00849"/>
    </source>
</evidence>
<sequence>MMRIADGVEMLELEMVFAGNASVIHPTLLYDDKHAVLVDVGVPGQLHAIRAAVEKAGVPFERIDAVILTHQDIDHVGSIEAVLGELGQSVAVYAHAEDKPYIEGDKPSIKMTPERVAQMLARLPEDARKQAEAMFLHPPKAKVTNVVADGEILPFFGGVQVVFTPGHTPGHIALYHLPSKTLIAGDSTVGREGKLLGPSAQATPDMPMALASLKKFTALDVAQVICYHGGLCDDHVNEQFRDLTK</sequence>
<dbReference type="InterPro" id="IPR036866">
    <property type="entry name" value="RibonucZ/Hydroxyglut_hydro"/>
</dbReference>
<dbReference type="EMBL" id="MWPS01000022">
    <property type="protein sequence ID" value="OPG16079.1"/>
    <property type="molecule type" value="Genomic_DNA"/>
</dbReference>
<dbReference type="Proteomes" id="UP000190229">
    <property type="component" value="Unassembled WGS sequence"/>
</dbReference>
<dbReference type="CDD" id="cd07721">
    <property type="entry name" value="yflN-like_MBL-fold"/>
    <property type="match status" value="1"/>
</dbReference>
<proteinExistence type="predicted"/>
<reference evidence="2 3" key="1">
    <citation type="submission" date="2017-02" db="EMBL/GenBank/DDBJ databases">
        <title>Draft genome of Acidibacillus ferrooxidans Huett2.</title>
        <authorList>
            <person name="Schopf S."/>
        </authorList>
    </citation>
    <scope>NUCLEOTIDE SEQUENCE [LARGE SCALE GENOMIC DNA]</scope>
    <source>
        <strain evidence="2 3">Huett2</strain>
    </source>
</reference>
<dbReference type="InterPro" id="IPR001279">
    <property type="entry name" value="Metallo-B-lactamas"/>
</dbReference>
<evidence type="ECO:0000313" key="2">
    <source>
        <dbReference type="EMBL" id="OPG16079.1"/>
    </source>
</evidence>
<dbReference type="Gene3D" id="3.60.15.10">
    <property type="entry name" value="Ribonuclease Z/Hydroxyacylglutathione hydrolase-like"/>
    <property type="match status" value="1"/>
</dbReference>
<keyword evidence="2" id="KW-0378">Hydrolase</keyword>
<dbReference type="OrthoDB" id="9802248at2"/>
<dbReference type="SMART" id="SM00849">
    <property type="entry name" value="Lactamase_B"/>
    <property type="match status" value="1"/>
</dbReference>
<dbReference type="InterPro" id="IPR050855">
    <property type="entry name" value="NDM-1-like"/>
</dbReference>
<accession>A0A1V4ET30</accession>
<dbReference type="AlphaFoldDB" id="A0A1V4ET30"/>
<evidence type="ECO:0000313" key="3">
    <source>
        <dbReference type="Proteomes" id="UP000190229"/>
    </source>
</evidence>
<dbReference type="PANTHER" id="PTHR42951:SF15">
    <property type="entry name" value="METALLO-BETA-LACTAMASE SUPERFAMILY PROTEIN"/>
    <property type="match status" value="1"/>
</dbReference>
<name>A0A1V4ET30_9BACL</name>
<dbReference type="PANTHER" id="PTHR42951">
    <property type="entry name" value="METALLO-BETA-LACTAMASE DOMAIN-CONTAINING"/>
    <property type="match status" value="1"/>
</dbReference>
<comment type="caution">
    <text evidence="2">The sequence shown here is derived from an EMBL/GenBank/DDBJ whole genome shotgun (WGS) entry which is preliminary data.</text>
</comment>
<dbReference type="SUPFAM" id="SSF56281">
    <property type="entry name" value="Metallo-hydrolase/oxidoreductase"/>
    <property type="match status" value="1"/>
</dbReference>
<dbReference type="Pfam" id="PF00753">
    <property type="entry name" value="Lactamase_B"/>
    <property type="match status" value="1"/>
</dbReference>
<feature type="domain" description="Metallo-beta-lactamase" evidence="1">
    <location>
        <begin position="23"/>
        <end position="228"/>
    </location>
</feature>